<reference evidence="1" key="1">
    <citation type="submission" date="2019-08" db="EMBL/GenBank/DDBJ databases">
        <authorList>
            <person name="Kucharzyk K."/>
            <person name="Murdoch R.W."/>
            <person name="Higgins S."/>
            <person name="Loffler F."/>
        </authorList>
    </citation>
    <scope>NUCLEOTIDE SEQUENCE</scope>
</reference>
<protein>
    <submittedName>
        <fullName evidence="1">Uncharacterized protein</fullName>
    </submittedName>
</protein>
<name>A0A645IZ16_9ZZZZ</name>
<accession>A0A645IZ16</accession>
<gene>
    <name evidence="1" type="ORF">SDC9_203826</name>
</gene>
<organism evidence="1">
    <name type="scientific">bioreactor metagenome</name>
    <dbReference type="NCBI Taxonomy" id="1076179"/>
    <lineage>
        <taxon>unclassified sequences</taxon>
        <taxon>metagenomes</taxon>
        <taxon>ecological metagenomes</taxon>
    </lineage>
</organism>
<comment type="caution">
    <text evidence="1">The sequence shown here is derived from an EMBL/GenBank/DDBJ whole genome shotgun (WGS) entry which is preliminary data.</text>
</comment>
<evidence type="ECO:0000313" key="1">
    <source>
        <dbReference type="EMBL" id="MPN56140.1"/>
    </source>
</evidence>
<sequence length="168" mass="18411">MGLSAPHGYRRLLEVPETGSGLAGSGYPYLRVPGPARLEDSGGGRGYAAHPHYDVQSGALAAHYASERTFKPHDLLPFLDAGAVLCNKFVIHSHKLEHHSCVSEARHHGVLLAVYGRPSPGVRSGKLRGYVPRADIFRKERGYQFLLRRQARTPHRSWGEGHCSSQGP</sequence>
<proteinExistence type="predicted"/>
<dbReference type="EMBL" id="VSSQ01126157">
    <property type="protein sequence ID" value="MPN56140.1"/>
    <property type="molecule type" value="Genomic_DNA"/>
</dbReference>
<dbReference type="AlphaFoldDB" id="A0A645IZ16"/>